<dbReference type="InterPro" id="IPR036736">
    <property type="entry name" value="ACP-like_sf"/>
</dbReference>
<dbReference type="Proteomes" id="UP001139031">
    <property type="component" value="Unassembled WGS sequence"/>
</dbReference>
<comment type="caution">
    <text evidence="2">The sequence shown here is derived from an EMBL/GenBank/DDBJ whole genome shotgun (WGS) entry which is preliminary data.</text>
</comment>
<proteinExistence type="predicted"/>
<dbReference type="SUPFAM" id="SSF47336">
    <property type="entry name" value="ACP-like"/>
    <property type="match status" value="1"/>
</dbReference>
<dbReference type="EMBL" id="JAIRAU010000002">
    <property type="protein sequence ID" value="MBZ5708982.1"/>
    <property type="molecule type" value="Genomic_DNA"/>
</dbReference>
<dbReference type="InterPro" id="IPR009081">
    <property type="entry name" value="PP-bd_ACP"/>
</dbReference>
<protein>
    <submittedName>
        <fullName evidence="2">Phosphopantetheine-binding protein</fullName>
    </submittedName>
</protein>
<evidence type="ECO:0000259" key="1">
    <source>
        <dbReference type="PROSITE" id="PS50075"/>
    </source>
</evidence>
<evidence type="ECO:0000313" key="2">
    <source>
        <dbReference type="EMBL" id="MBZ5708982.1"/>
    </source>
</evidence>
<feature type="domain" description="Carrier" evidence="1">
    <location>
        <begin position="1"/>
        <end position="80"/>
    </location>
</feature>
<name>A0ABS7TL84_9BACT</name>
<reference evidence="2" key="1">
    <citation type="submission" date="2021-08" db="EMBL/GenBank/DDBJ databases">
        <authorList>
            <person name="Stevens D.C."/>
        </authorList>
    </citation>
    <scope>NUCLEOTIDE SEQUENCE</scope>
    <source>
        <strain evidence="2">DSM 53165</strain>
    </source>
</reference>
<organism evidence="2 3">
    <name type="scientific">Nannocystis pusilla</name>
    <dbReference type="NCBI Taxonomy" id="889268"/>
    <lineage>
        <taxon>Bacteria</taxon>
        <taxon>Pseudomonadati</taxon>
        <taxon>Myxococcota</taxon>
        <taxon>Polyangia</taxon>
        <taxon>Nannocystales</taxon>
        <taxon>Nannocystaceae</taxon>
        <taxon>Nannocystis</taxon>
    </lineage>
</organism>
<dbReference type="RefSeq" id="WP_224190761.1">
    <property type="nucleotide sequence ID" value="NZ_JAIRAU010000002.1"/>
</dbReference>
<evidence type="ECO:0000313" key="3">
    <source>
        <dbReference type="Proteomes" id="UP001139031"/>
    </source>
</evidence>
<accession>A0ABS7TL84</accession>
<dbReference type="Pfam" id="PF00550">
    <property type="entry name" value="PP-binding"/>
    <property type="match status" value="1"/>
</dbReference>
<gene>
    <name evidence="2" type="ORF">K7C98_06910</name>
</gene>
<dbReference type="PROSITE" id="PS50075">
    <property type="entry name" value="CARRIER"/>
    <property type="match status" value="1"/>
</dbReference>
<sequence>MSTRDDVLAVVKRHLVDTVEGIDSAQVDPAKSMKDLGANSLDIVEVVSCSMRELKVKIPRAELNKLTNINELVDLLHKTLQEKQAAAS</sequence>
<dbReference type="Gene3D" id="1.10.1200.10">
    <property type="entry name" value="ACP-like"/>
    <property type="match status" value="1"/>
</dbReference>
<keyword evidence="3" id="KW-1185">Reference proteome</keyword>